<dbReference type="Pfam" id="PF21045">
    <property type="entry name" value="INT10"/>
    <property type="match status" value="2"/>
</dbReference>
<evidence type="ECO:0000313" key="7">
    <source>
        <dbReference type="Proteomes" id="UP000759131"/>
    </source>
</evidence>
<dbReference type="PANTHER" id="PTHR16055">
    <property type="entry name" value="INTEGRATOR COMPLEX SUBUNIT 10"/>
    <property type="match status" value="1"/>
</dbReference>
<dbReference type="EMBL" id="CAJPIZ010003232">
    <property type="protein sequence ID" value="CAG2106093.1"/>
    <property type="molecule type" value="Genomic_DNA"/>
</dbReference>
<comment type="similarity">
    <text evidence="2">Belongs to the Integrator subunit 10 family.</text>
</comment>
<keyword evidence="7" id="KW-1185">Reference proteome</keyword>
<dbReference type="AlphaFoldDB" id="A0A7R9KPN7"/>
<comment type="subcellular location">
    <subcellularLocation>
        <location evidence="1">Nucleus</location>
    </subcellularLocation>
</comment>
<evidence type="ECO:0000256" key="1">
    <source>
        <dbReference type="ARBA" id="ARBA00004123"/>
    </source>
</evidence>
<keyword evidence="4" id="KW-0539">Nucleus</keyword>
<protein>
    <recommendedName>
        <fullName evidence="3">Integrator complex subunit 10</fullName>
    </recommendedName>
</protein>
<dbReference type="GO" id="GO:0016180">
    <property type="term" value="P:snRNA processing"/>
    <property type="evidence" value="ECO:0007669"/>
    <property type="project" value="InterPro"/>
</dbReference>
<proteinExistence type="inferred from homology"/>
<gene>
    <name evidence="6" type="ORF">OSB1V03_LOCUS6097</name>
</gene>
<dbReference type="GO" id="GO:0032039">
    <property type="term" value="C:integrator complex"/>
    <property type="evidence" value="ECO:0007669"/>
    <property type="project" value="InterPro"/>
</dbReference>
<evidence type="ECO:0000313" key="6">
    <source>
        <dbReference type="EMBL" id="CAD7625663.1"/>
    </source>
</evidence>
<keyword evidence="5" id="KW-0812">Transmembrane</keyword>
<dbReference type="InterPro" id="IPR026164">
    <property type="entry name" value="Int_cplx_su10"/>
</dbReference>
<evidence type="ECO:0000256" key="2">
    <source>
        <dbReference type="ARBA" id="ARBA00010391"/>
    </source>
</evidence>
<keyword evidence="5" id="KW-1133">Transmembrane helix</keyword>
<dbReference type="PANTHER" id="PTHR16055:SF2">
    <property type="entry name" value="INTEGRATOR COMPLEX SUBUNIT 10"/>
    <property type="match status" value="1"/>
</dbReference>
<name>A0A7R9KPN7_9ACAR</name>
<organism evidence="6">
    <name type="scientific">Medioppia subpectinata</name>
    <dbReference type="NCBI Taxonomy" id="1979941"/>
    <lineage>
        <taxon>Eukaryota</taxon>
        <taxon>Metazoa</taxon>
        <taxon>Ecdysozoa</taxon>
        <taxon>Arthropoda</taxon>
        <taxon>Chelicerata</taxon>
        <taxon>Arachnida</taxon>
        <taxon>Acari</taxon>
        <taxon>Acariformes</taxon>
        <taxon>Sarcoptiformes</taxon>
        <taxon>Oribatida</taxon>
        <taxon>Brachypylina</taxon>
        <taxon>Oppioidea</taxon>
        <taxon>Oppiidae</taxon>
        <taxon>Medioppia</taxon>
    </lineage>
</organism>
<accession>A0A7R9KPN7</accession>
<evidence type="ECO:0000256" key="5">
    <source>
        <dbReference type="SAM" id="Phobius"/>
    </source>
</evidence>
<dbReference type="EMBL" id="OC857807">
    <property type="protein sequence ID" value="CAD7625663.1"/>
    <property type="molecule type" value="Genomic_DNA"/>
</dbReference>
<feature type="transmembrane region" description="Helical" evidence="5">
    <location>
        <begin position="387"/>
        <end position="407"/>
    </location>
</feature>
<evidence type="ECO:0000256" key="3">
    <source>
        <dbReference type="ARBA" id="ARBA00016811"/>
    </source>
</evidence>
<evidence type="ECO:0000256" key="4">
    <source>
        <dbReference type="ARBA" id="ARBA00023242"/>
    </source>
</evidence>
<feature type="transmembrane region" description="Helical" evidence="5">
    <location>
        <begin position="258"/>
        <end position="280"/>
    </location>
</feature>
<dbReference type="Proteomes" id="UP000759131">
    <property type="component" value="Unassembled WGS sequence"/>
</dbReference>
<reference evidence="6" key="1">
    <citation type="submission" date="2020-11" db="EMBL/GenBank/DDBJ databases">
        <authorList>
            <person name="Tran Van P."/>
        </authorList>
    </citation>
    <scope>NUCLEOTIDE SEQUENCE</scope>
</reference>
<feature type="transmembrane region" description="Helical" evidence="5">
    <location>
        <begin position="232"/>
        <end position="251"/>
    </location>
</feature>
<sequence>MNVWRRCMTSQVMGSDGSGGESDANCSHNRNALRIIESIGVREELSSGCALSDKYVSQIYLDFMTICPKYYAIEDLKIRRLVRVLSTLSDSHLISILRVSSVYKMWSHLDNELTLRLNMNASIDSWRQELPQKLLIANLFCELNVGKYCVNRRQGDRILSSHECNGSTPLTTNCHYFTRLYRTDGFTQLSNRQFVSTGGQAFHQNRSLLIRIDNNSIKHWFVDNTSHLLLRWFSQLWRSTFLFLQFLLIFFIDTNRRFHLSVGHILLALNGVCIPHNWHFFHLTPVSPVLFSFVPLLELLLLVAVLQRTPFGICCLVMTDLLDKAIEMFESFVGLTTGFGYNCVEQEISGFPLTGSVVEDYNCYAFEVMDGLEGGHLRSKLWFRWSILLFGRSEWLVFWWYVLLFLLRSCSLRELELIGRSGPEVWVHVNSVDGIGVRVVLLAKHIGVNVGTETKDMILSDLNLPLRALSLSSSSSSSSIDSFVSNLYTLTSAAMDSSSRNSSFSASSSMSASNSSSPGLSSNDVHHSSTSCMNGPNTTPLSHRLYVLNCCRIDGNEDETREYMISRAKSCLLNGDSSYAKSWIMTANALFPHNDSVKMESYEMSKCEANVEEAVKYLCDMFDTQECEHELIQEFNKIIISCRNEWQTHHLNEQQMHSLFGNHWMNLSQNSIQFYSKLFASLTTEYQYKLLRRVADRTDDKLRFPDSVVENGIKLIDIMDDNTIESANSDSQHNMNQYIKKKLNEWKLFENIDFVNERQLELIYDKISKFIDEFRFRGDTDSPMDLSSATTAMIGGDEQTNQQILYATLLLFLQCLHKYLKLSSDIVLIEQSNHSYSEAKIALSLNKKRKLAEPDLLTANKQLIQIFVVASKALKLLHENLTISSEFNKISEIIGLNSCQSYHSFVIDSNIYRAEYNEVLTQIVNRKTANIKISLMLHDYNSTLKHCLDSIELLPQLKNNPSNDTKSKDNAITNSSTHETSASARQLYFLPLTVDDILNYIIEVIILCLKDRVLLSLKPSDLGIGHLLVLSQYKWPKNVELFLICMSSIRNCGKAHGSSQSHQKFTYHYFFNYVFIPDIIEDVMSIIDKREIALELKPSSALGAQLKTSSKVITTRGVNKGFIEENKSALIQQMKDSTSQCRLHCVQEIRGTIELSGKRTSPNNEMGFNLSTIWLSISMSSFFCLSSTANLGSSPATVGKKKGAFSGLWTTSLETNFNYI</sequence>
<feature type="transmembrane region" description="Helical" evidence="5">
    <location>
        <begin position="286"/>
        <end position="306"/>
    </location>
</feature>
<dbReference type="OrthoDB" id="18145at2759"/>
<keyword evidence="5" id="KW-0472">Membrane</keyword>